<accession>A0A2P2N9H1</accession>
<proteinExistence type="predicted"/>
<organism evidence="1">
    <name type="scientific">Rhizophora mucronata</name>
    <name type="common">Asiatic mangrove</name>
    <dbReference type="NCBI Taxonomy" id="61149"/>
    <lineage>
        <taxon>Eukaryota</taxon>
        <taxon>Viridiplantae</taxon>
        <taxon>Streptophyta</taxon>
        <taxon>Embryophyta</taxon>
        <taxon>Tracheophyta</taxon>
        <taxon>Spermatophyta</taxon>
        <taxon>Magnoliopsida</taxon>
        <taxon>eudicotyledons</taxon>
        <taxon>Gunneridae</taxon>
        <taxon>Pentapetalae</taxon>
        <taxon>rosids</taxon>
        <taxon>fabids</taxon>
        <taxon>Malpighiales</taxon>
        <taxon>Rhizophoraceae</taxon>
        <taxon>Rhizophora</taxon>
    </lineage>
</organism>
<sequence>MYAEELVIIGTPAFESISGFMTEAVIQVFVDGCPFCRCHALE</sequence>
<dbReference type="AlphaFoldDB" id="A0A2P2N9H1"/>
<reference evidence="1" key="1">
    <citation type="submission" date="2018-02" db="EMBL/GenBank/DDBJ databases">
        <title>Rhizophora mucronata_Transcriptome.</title>
        <authorList>
            <person name="Meera S.P."/>
            <person name="Sreeshan A."/>
            <person name="Augustine A."/>
        </authorList>
    </citation>
    <scope>NUCLEOTIDE SEQUENCE</scope>
    <source>
        <tissue evidence="1">Leaf</tissue>
    </source>
</reference>
<protein>
    <submittedName>
        <fullName evidence="1">Uncharacterized protein</fullName>
    </submittedName>
</protein>
<dbReference type="EMBL" id="GGEC01058576">
    <property type="protein sequence ID" value="MBX39060.1"/>
    <property type="molecule type" value="Transcribed_RNA"/>
</dbReference>
<evidence type="ECO:0000313" key="1">
    <source>
        <dbReference type="EMBL" id="MBX39060.1"/>
    </source>
</evidence>
<name>A0A2P2N9H1_RHIMU</name>